<evidence type="ECO:0000256" key="4">
    <source>
        <dbReference type="ARBA" id="ARBA00023242"/>
    </source>
</evidence>
<dbReference type="GO" id="GO:0045895">
    <property type="term" value="P:positive regulation of mating-type specific transcription, DNA-templated"/>
    <property type="evidence" value="ECO:0007669"/>
    <property type="project" value="InterPro"/>
</dbReference>
<dbReference type="InterPro" id="IPR006856">
    <property type="entry name" value="MATalpha_HMGbox"/>
</dbReference>
<evidence type="ECO:0000256" key="3">
    <source>
        <dbReference type="ARBA" id="ARBA00023163"/>
    </source>
</evidence>
<gene>
    <name evidence="7" type="ORF">NADFUDRAFT_50690</name>
</gene>
<dbReference type="Proteomes" id="UP000095009">
    <property type="component" value="Unassembled WGS sequence"/>
</dbReference>
<organism evidence="7 8">
    <name type="scientific">Nadsonia fulvescens var. elongata DSM 6958</name>
    <dbReference type="NCBI Taxonomy" id="857566"/>
    <lineage>
        <taxon>Eukaryota</taxon>
        <taxon>Fungi</taxon>
        <taxon>Dikarya</taxon>
        <taxon>Ascomycota</taxon>
        <taxon>Saccharomycotina</taxon>
        <taxon>Dipodascomycetes</taxon>
        <taxon>Dipodascales</taxon>
        <taxon>Dipodascales incertae sedis</taxon>
        <taxon>Nadsonia</taxon>
    </lineage>
</organism>
<evidence type="ECO:0000313" key="8">
    <source>
        <dbReference type="Proteomes" id="UP000095009"/>
    </source>
</evidence>
<protein>
    <recommendedName>
        <fullName evidence="6">Alpha box domain-containing protein</fullName>
    </recommendedName>
</protein>
<proteinExistence type="inferred from homology"/>
<evidence type="ECO:0000256" key="2">
    <source>
        <dbReference type="ARBA" id="ARBA00023125"/>
    </source>
</evidence>
<evidence type="ECO:0000259" key="6">
    <source>
        <dbReference type="PROSITE" id="PS51325"/>
    </source>
</evidence>
<dbReference type="GO" id="GO:0008301">
    <property type="term" value="F:DNA binding, bending"/>
    <property type="evidence" value="ECO:0007669"/>
    <property type="project" value="InterPro"/>
</dbReference>
<dbReference type="AlphaFoldDB" id="A0A1E3PMX8"/>
<keyword evidence="8" id="KW-1185">Reference proteome</keyword>
<comment type="subcellular location">
    <subcellularLocation>
        <location evidence="5">Nucleus</location>
    </subcellularLocation>
</comment>
<comment type="similarity">
    <text evidence="5">Belongs to the MATALPHA1 family.</text>
</comment>
<accession>A0A1E3PMX8</accession>
<evidence type="ECO:0000256" key="5">
    <source>
        <dbReference type="RuleBase" id="RU003516"/>
    </source>
</evidence>
<dbReference type="GO" id="GO:0005634">
    <property type="term" value="C:nucleus"/>
    <property type="evidence" value="ECO:0007669"/>
    <property type="project" value="UniProtKB-SubCell"/>
</dbReference>
<dbReference type="PROSITE" id="PS51325">
    <property type="entry name" value="ALPHA_BOX"/>
    <property type="match status" value="1"/>
</dbReference>
<evidence type="ECO:0000256" key="1">
    <source>
        <dbReference type="ARBA" id="ARBA00023015"/>
    </source>
</evidence>
<name>A0A1E3PMX8_9ASCO</name>
<dbReference type="OrthoDB" id="5398665at2759"/>
<keyword evidence="1 5" id="KW-0805">Transcription regulation</keyword>
<dbReference type="Pfam" id="PF04769">
    <property type="entry name" value="MATalpha_HMGbox"/>
    <property type="match status" value="1"/>
</dbReference>
<evidence type="ECO:0000313" key="7">
    <source>
        <dbReference type="EMBL" id="ODQ66785.1"/>
    </source>
</evidence>
<keyword evidence="2 5" id="KW-0238">DNA-binding</keyword>
<dbReference type="EMBL" id="KV454408">
    <property type="protein sequence ID" value="ODQ66785.1"/>
    <property type="molecule type" value="Genomic_DNA"/>
</dbReference>
<reference evidence="7 8" key="1">
    <citation type="journal article" date="2016" name="Proc. Natl. Acad. Sci. U.S.A.">
        <title>Comparative genomics of biotechnologically important yeasts.</title>
        <authorList>
            <person name="Riley R."/>
            <person name="Haridas S."/>
            <person name="Wolfe K.H."/>
            <person name="Lopes M.R."/>
            <person name="Hittinger C.T."/>
            <person name="Goeker M."/>
            <person name="Salamov A.A."/>
            <person name="Wisecaver J.H."/>
            <person name="Long T.M."/>
            <person name="Calvey C.H."/>
            <person name="Aerts A.L."/>
            <person name="Barry K.W."/>
            <person name="Choi C."/>
            <person name="Clum A."/>
            <person name="Coughlan A.Y."/>
            <person name="Deshpande S."/>
            <person name="Douglass A.P."/>
            <person name="Hanson S.J."/>
            <person name="Klenk H.-P."/>
            <person name="LaButti K.M."/>
            <person name="Lapidus A."/>
            <person name="Lindquist E.A."/>
            <person name="Lipzen A.M."/>
            <person name="Meier-Kolthoff J.P."/>
            <person name="Ohm R.A."/>
            <person name="Otillar R.P."/>
            <person name="Pangilinan J.L."/>
            <person name="Peng Y."/>
            <person name="Rokas A."/>
            <person name="Rosa C.A."/>
            <person name="Scheuner C."/>
            <person name="Sibirny A.A."/>
            <person name="Slot J.C."/>
            <person name="Stielow J.B."/>
            <person name="Sun H."/>
            <person name="Kurtzman C.P."/>
            <person name="Blackwell M."/>
            <person name="Grigoriev I.V."/>
            <person name="Jeffries T.W."/>
        </authorList>
    </citation>
    <scope>NUCLEOTIDE SEQUENCE [LARGE SCALE GENOMIC DNA]</scope>
    <source>
        <strain evidence="7 8">DSM 6958</strain>
    </source>
</reference>
<keyword evidence="4 5" id="KW-0539">Nucleus</keyword>
<feature type="domain" description="Alpha box" evidence="6">
    <location>
        <begin position="102"/>
        <end position="157"/>
    </location>
</feature>
<sequence length="326" mass="37535">MSKNKGTTQVEKRPLAYRKLRFRSVNPLSPRKNQDICLKTLKLPNTSLGFDFINFESDCVLKPLNNECVSGFPPLTDDLMQLLFHENISTQPNKRIRKGRSSEKTKINGFMGFRSYYGRNITVTRQTSLSKIFADIWEKYPYKKVWSMYTAQYKQYPRSESFSTWLDKVEKKGFPEFDDSSPVLSDQSVGHYNVDNLPIQNAMSDITEDWSGILETTDDSFSGGYFDYTNLLDMPTESTFVSHLRKSTVFPHEDKTILELKTDIPPSSNWSIDPSLQATIGEILLKWDENIRFEDFLSESFDDHKKNNSPTCDALLTNNLSPALFT</sequence>
<keyword evidence="3 5" id="KW-0804">Transcription</keyword>